<dbReference type="InterPro" id="IPR001461">
    <property type="entry name" value="Aspartic_peptidase_A1"/>
</dbReference>
<sequence length="109" mass="12176">MCKSTPYYCKYHDVFRANLSDTYHLEKQYGNISLSYAEIKVYGPVAKDTLTVGGIRIPDFAFVPANGFYQAPVDGILGLSFQEGSQGPSRATPNNNLIREPTFSLYIKK</sequence>
<proteinExistence type="inferred from homology"/>
<evidence type="ECO:0000259" key="2">
    <source>
        <dbReference type="PROSITE" id="PS51767"/>
    </source>
</evidence>
<dbReference type="OrthoDB" id="2747330at2759"/>
<feature type="domain" description="Peptidase A1" evidence="2">
    <location>
        <begin position="1"/>
        <end position="109"/>
    </location>
</feature>
<dbReference type="STRING" id="136037.A0A067QGB5"/>
<dbReference type="PANTHER" id="PTHR47966">
    <property type="entry name" value="BETA-SITE APP-CLEAVING ENZYME, ISOFORM A-RELATED"/>
    <property type="match status" value="1"/>
</dbReference>
<dbReference type="InterPro" id="IPR021109">
    <property type="entry name" value="Peptidase_aspartic_dom_sf"/>
</dbReference>
<evidence type="ECO:0000256" key="1">
    <source>
        <dbReference type="ARBA" id="ARBA00007447"/>
    </source>
</evidence>
<dbReference type="GO" id="GO:0006508">
    <property type="term" value="P:proteolysis"/>
    <property type="evidence" value="ECO:0007669"/>
    <property type="project" value="InterPro"/>
</dbReference>
<dbReference type="InterPro" id="IPR033121">
    <property type="entry name" value="PEPTIDASE_A1"/>
</dbReference>
<dbReference type="AlphaFoldDB" id="A0A067QGB5"/>
<dbReference type="Pfam" id="PF00026">
    <property type="entry name" value="Asp"/>
    <property type="match status" value="1"/>
</dbReference>
<reference evidence="3 4" key="1">
    <citation type="journal article" date="2014" name="Nat. Commun.">
        <title>Molecular traces of alternative social organization in a termite genome.</title>
        <authorList>
            <person name="Terrapon N."/>
            <person name="Li C."/>
            <person name="Robertson H.M."/>
            <person name="Ji L."/>
            <person name="Meng X."/>
            <person name="Booth W."/>
            <person name="Chen Z."/>
            <person name="Childers C.P."/>
            <person name="Glastad K.M."/>
            <person name="Gokhale K."/>
            <person name="Gowin J."/>
            <person name="Gronenberg W."/>
            <person name="Hermansen R.A."/>
            <person name="Hu H."/>
            <person name="Hunt B.G."/>
            <person name="Huylmans A.K."/>
            <person name="Khalil S.M."/>
            <person name="Mitchell R.D."/>
            <person name="Munoz-Torres M.C."/>
            <person name="Mustard J.A."/>
            <person name="Pan H."/>
            <person name="Reese J.T."/>
            <person name="Scharf M.E."/>
            <person name="Sun F."/>
            <person name="Vogel H."/>
            <person name="Xiao J."/>
            <person name="Yang W."/>
            <person name="Yang Z."/>
            <person name="Yang Z."/>
            <person name="Zhou J."/>
            <person name="Zhu J."/>
            <person name="Brent C.S."/>
            <person name="Elsik C.G."/>
            <person name="Goodisman M.A."/>
            <person name="Liberles D.A."/>
            <person name="Roe R.M."/>
            <person name="Vargo E.L."/>
            <person name="Vilcinskas A."/>
            <person name="Wang J."/>
            <person name="Bornberg-Bauer E."/>
            <person name="Korb J."/>
            <person name="Zhang G."/>
            <person name="Liebig J."/>
        </authorList>
    </citation>
    <scope>NUCLEOTIDE SEQUENCE [LARGE SCALE GENOMIC DNA]</scope>
    <source>
        <tissue evidence="3">Whole organism</tissue>
    </source>
</reference>
<organism evidence="3 4">
    <name type="scientific">Zootermopsis nevadensis</name>
    <name type="common">Dampwood termite</name>
    <dbReference type="NCBI Taxonomy" id="136037"/>
    <lineage>
        <taxon>Eukaryota</taxon>
        <taxon>Metazoa</taxon>
        <taxon>Ecdysozoa</taxon>
        <taxon>Arthropoda</taxon>
        <taxon>Hexapoda</taxon>
        <taxon>Insecta</taxon>
        <taxon>Pterygota</taxon>
        <taxon>Neoptera</taxon>
        <taxon>Polyneoptera</taxon>
        <taxon>Dictyoptera</taxon>
        <taxon>Blattodea</taxon>
        <taxon>Blattoidea</taxon>
        <taxon>Termitoidae</taxon>
        <taxon>Termopsidae</taxon>
        <taxon>Zootermopsis</taxon>
    </lineage>
</organism>
<dbReference type="InParanoid" id="A0A067QGB5"/>
<accession>A0A067QGB5</accession>
<dbReference type="PROSITE" id="PS51767">
    <property type="entry name" value="PEPTIDASE_A1"/>
    <property type="match status" value="1"/>
</dbReference>
<evidence type="ECO:0000313" key="4">
    <source>
        <dbReference type="Proteomes" id="UP000027135"/>
    </source>
</evidence>
<dbReference type="SUPFAM" id="SSF50630">
    <property type="entry name" value="Acid proteases"/>
    <property type="match status" value="1"/>
</dbReference>
<dbReference type="GO" id="GO:0004190">
    <property type="term" value="F:aspartic-type endopeptidase activity"/>
    <property type="evidence" value="ECO:0007669"/>
    <property type="project" value="InterPro"/>
</dbReference>
<evidence type="ECO:0000313" key="3">
    <source>
        <dbReference type="EMBL" id="KDR06735.1"/>
    </source>
</evidence>
<dbReference type="PANTHER" id="PTHR47966:SF51">
    <property type="entry name" value="BETA-SITE APP-CLEAVING ENZYME, ISOFORM A-RELATED"/>
    <property type="match status" value="1"/>
</dbReference>
<keyword evidence="4" id="KW-1185">Reference proteome</keyword>
<comment type="similarity">
    <text evidence="1">Belongs to the peptidase A1 family.</text>
</comment>
<protein>
    <submittedName>
        <fullName evidence="3">Cathepsin E-A</fullName>
    </submittedName>
</protein>
<dbReference type="EMBL" id="KK853559">
    <property type="protein sequence ID" value="KDR06735.1"/>
    <property type="molecule type" value="Genomic_DNA"/>
</dbReference>
<dbReference type="Gene3D" id="2.40.70.10">
    <property type="entry name" value="Acid Proteases"/>
    <property type="match status" value="1"/>
</dbReference>
<dbReference type="Proteomes" id="UP000027135">
    <property type="component" value="Unassembled WGS sequence"/>
</dbReference>
<name>A0A067QGB5_ZOONE</name>
<gene>
    <name evidence="3" type="ORF">L798_04113</name>
</gene>